<keyword evidence="5" id="KW-1185">Reference proteome</keyword>
<evidence type="ECO:0000313" key="5">
    <source>
        <dbReference type="Proteomes" id="UP001158067"/>
    </source>
</evidence>
<organism evidence="4 5">
    <name type="scientific">Neorhodopirellula lusitana</name>
    <dbReference type="NCBI Taxonomy" id="445327"/>
    <lineage>
        <taxon>Bacteria</taxon>
        <taxon>Pseudomonadati</taxon>
        <taxon>Planctomycetota</taxon>
        <taxon>Planctomycetia</taxon>
        <taxon>Pirellulales</taxon>
        <taxon>Pirellulaceae</taxon>
        <taxon>Neorhodopirellula</taxon>
    </lineage>
</organism>
<comment type="caution">
    <text evidence="4">The sequence shown here is derived from an EMBL/GenBank/DDBJ whole genome shotgun (WGS) entry which is preliminary data.</text>
</comment>
<gene>
    <name evidence="4" type="ORF">SAMN06265222_11841</name>
</gene>
<evidence type="ECO:0000256" key="2">
    <source>
        <dbReference type="SAM" id="Phobius"/>
    </source>
</evidence>
<evidence type="ECO:0000259" key="3">
    <source>
        <dbReference type="Pfam" id="PF07635"/>
    </source>
</evidence>
<keyword evidence="2" id="KW-0812">Transmembrane</keyword>
<feature type="domain" description="Cytochrome C Planctomycete-type" evidence="3">
    <location>
        <begin position="68"/>
        <end position="120"/>
    </location>
</feature>
<feature type="transmembrane region" description="Helical" evidence="2">
    <location>
        <begin position="296"/>
        <end position="316"/>
    </location>
</feature>
<keyword evidence="2" id="KW-1133">Transmembrane helix</keyword>
<dbReference type="SUPFAM" id="SSF46626">
    <property type="entry name" value="Cytochrome c"/>
    <property type="match status" value="1"/>
</dbReference>
<dbReference type="EMBL" id="FXUG01000018">
    <property type="protein sequence ID" value="SMP74801.1"/>
    <property type="molecule type" value="Genomic_DNA"/>
</dbReference>
<dbReference type="PROSITE" id="PS51257">
    <property type="entry name" value="PROKAR_LIPOPROTEIN"/>
    <property type="match status" value="1"/>
</dbReference>
<dbReference type="Pfam" id="PF07635">
    <property type="entry name" value="PSCyt1"/>
    <property type="match status" value="1"/>
</dbReference>
<feature type="transmembrane region" description="Helical" evidence="2">
    <location>
        <begin position="216"/>
        <end position="235"/>
    </location>
</feature>
<name>A0ABY1QLG8_9BACT</name>
<dbReference type="Proteomes" id="UP001158067">
    <property type="component" value="Unassembled WGS sequence"/>
</dbReference>
<dbReference type="InterPro" id="IPR011429">
    <property type="entry name" value="Cyt_c_Planctomycete-type"/>
</dbReference>
<feature type="region of interest" description="Disordered" evidence="1">
    <location>
        <begin position="339"/>
        <end position="364"/>
    </location>
</feature>
<evidence type="ECO:0000313" key="4">
    <source>
        <dbReference type="EMBL" id="SMP74801.1"/>
    </source>
</evidence>
<sequence length="364" mass="39840">MNNRFSLFRILACFSLLLIACQQPSRGESEVEAIAEALETNTPRMALDEEGRLVSFERDIAPIFREHCLECHGPDEAKNDFRVDDRDILADYIEAEDSEASMLFTDYLVTEDDDMLMPPRSHGGPLNAAELALVQLWINEGADWPEDAMLDGAGAPLPAVDAGNLADMSFLARVWSFQGFLHPATVHFPIALLLIGGLFVVLGVKWPSIGTQIPLACLLIGAASSIAATAMGWSFSVEKGYGSWNRFDLDSEIFWHRWSAIIVTVLSTVFSIIALMSLRGQSTNHSSHHASKLTSVWKIGLLVVAALVGAVGHQGGEMTYGKDFYPKAFRILLGTPETEASTESIEKDIEDNTDPSPDLEIVSL</sequence>
<reference evidence="4 5" key="1">
    <citation type="submission" date="2017-05" db="EMBL/GenBank/DDBJ databases">
        <authorList>
            <person name="Varghese N."/>
            <person name="Submissions S."/>
        </authorList>
    </citation>
    <scope>NUCLEOTIDE SEQUENCE [LARGE SCALE GENOMIC DNA]</scope>
    <source>
        <strain evidence="4 5">DSM 25457</strain>
    </source>
</reference>
<evidence type="ECO:0000256" key="1">
    <source>
        <dbReference type="SAM" id="MobiDB-lite"/>
    </source>
</evidence>
<dbReference type="InterPro" id="IPR036909">
    <property type="entry name" value="Cyt_c-like_dom_sf"/>
</dbReference>
<protein>
    <submittedName>
        <fullName evidence="4">Planctomycete cytochrome C</fullName>
    </submittedName>
</protein>
<keyword evidence="2" id="KW-0472">Membrane</keyword>
<proteinExistence type="predicted"/>
<feature type="transmembrane region" description="Helical" evidence="2">
    <location>
        <begin position="186"/>
        <end position="204"/>
    </location>
</feature>
<dbReference type="PANTHER" id="PTHR35889:SF3">
    <property type="entry name" value="F-BOX DOMAIN-CONTAINING PROTEIN"/>
    <property type="match status" value="1"/>
</dbReference>
<dbReference type="PANTHER" id="PTHR35889">
    <property type="entry name" value="CYCLOINULO-OLIGOSACCHARIDE FRUCTANOTRANSFERASE-RELATED"/>
    <property type="match status" value="1"/>
</dbReference>
<accession>A0ABY1QLG8</accession>
<feature type="transmembrane region" description="Helical" evidence="2">
    <location>
        <begin position="255"/>
        <end position="275"/>
    </location>
</feature>